<dbReference type="GO" id="GO:0003677">
    <property type="term" value="F:DNA binding"/>
    <property type="evidence" value="ECO:0007669"/>
    <property type="project" value="UniProtKB-KW"/>
</dbReference>
<protein>
    <recommendedName>
        <fullName evidence="2">Replication protein A OB domain-containing protein</fullName>
    </recommendedName>
</protein>
<dbReference type="Proteomes" id="UP000290289">
    <property type="component" value="Chromosome 10"/>
</dbReference>
<evidence type="ECO:0000256" key="1">
    <source>
        <dbReference type="ARBA" id="ARBA00023125"/>
    </source>
</evidence>
<evidence type="ECO:0000259" key="2">
    <source>
        <dbReference type="Pfam" id="PF16900"/>
    </source>
</evidence>
<proteinExistence type="predicted"/>
<dbReference type="Pfam" id="PF16900">
    <property type="entry name" value="REPA_OB_2"/>
    <property type="match status" value="1"/>
</dbReference>
<dbReference type="SUPFAM" id="SSF50249">
    <property type="entry name" value="Nucleic acid-binding proteins"/>
    <property type="match status" value="1"/>
</dbReference>
<dbReference type="InterPro" id="IPR012340">
    <property type="entry name" value="NA-bd_OB-fold"/>
</dbReference>
<reference evidence="3 4" key="1">
    <citation type="submission" date="2018-10" db="EMBL/GenBank/DDBJ databases">
        <title>A high-quality apple genome assembly.</title>
        <authorList>
            <person name="Hu J."/>
        </authorList>
    </citation>
    <scope>NUCLEOTIDE SEQUENCE [LARGE SCALE GENOMIC DNA]</scope>
    <source>
        <strain evidence="4">cv. HFTH1</strain>
        <tissue evidence="3">Young leaf</tissue>
    </source>
</reference>
<dbReference type="EMBL" id="RDQH01000336">
    <property type="protein sequence ID" value="RXH86949.1"/>
    <property type="molecule type" value="Genomic_DNA"/>
</dbReference>
<comment type="caution">
    <text evidence="3">The sequence shown here is derived from an EMBL/GenBank/DDBJ whole genome shotgun (WGS) entry which is preliminary data.</text>
</comment>
<dbReference type="Gene3D" id="2.40.50.140">
    <property type="entry name" value="Nucleic acid-binding proteins"/>
    <property type="match status" value="1"/>
</dbReference>
<dbReference type="AlphaFoldDB" id="A0A498IUF8"/>
<accession>A0A498IUF8</accession>
<sequence>MQPAEEVTVQNARIAKKRNFILQNFRGETVRITLWGEAATSFEDSKIQSVLSPVFVALTSLKVKQYQGYTPTCFI</sequence>
<evidence type="ECO:0000313" key="3">
    <source>
        <dbReference type="EMBL" id="RXH86949.1"/>
    </source>
</evidence>
<keyword evidence="4" id="KW-1185">Reference proteome</keyword>
<feature type="domain" description="Replication protein A OB" evidence="2">
    <location>
        <begin position="2"/>
        <end position="69"/>
    </location>
</feature>
<gene>
    <name evidence="3" type="ORF">DVH24_022222</name>
</gene>
<evidence type="ECO:0000313" key="4">
    <source>
        <dbReference type="Proteomes" id="UP000290289"/>
    </source>
</evidence>
<keyword evidence="1" id="KW-0238">DNA-binding</keyword>
<dbReference type="InterPro" id="IPR031657">
    <property type="entry name" value="REPA_OB_2"/>
</dbReference>
<organism evidence="3 4">
    <name type="scientific">Malus domestica</name>
    <name type="common">Apple</name>
    <name type="synonym">Pyrus malus</name>
    <dbReference type="NCBI Taxonomy" id="3750"/>
    <lineage>
        <taxon>Eukaryota</taxon>
        <taxon>Viridiplantae</taxon>
        <taxon>Streptophyta</taxon>
        <taxon>Embryophyta</taxon>
        <taxon>Tracheophyta</taxon>
        <taxon>Spermatophyta</taxon>
        <taxon>Magnoliopsida</taxon>
        <taxon>eudicotyledons</taxon>
        <taxon>Gunneridae</taxon>
        <taxon>Pentapetalae</taxon>
        <taxon>rosids</taxon>
        <taxon>fabids</taxon>
        <taxon>Rosales</taxon>
        <taxon>Rosaceae</taxon>
        <taxon>Amygdaloideae</taxon>
        <taxon>Maleae</taxon>
        <taxon>Malus</taxon>
    </lineage>
</organism>
<name>A0A498IUF8_MALDO</name>